<name>A0A5C5XX45_9BACT</name>
<comment type="caution">
    <text evidence="1">The sequence shown here is derived from an EMBL/GenBank/DDBJ whole genome shotgun (WGS) entry which is preliminary data.</text>
</comment>
<keyword evidence="2" id="KW-1185">Reference proteome</keyword>
<sequence>MRWWILASSARSARQRRQVSCTGCRARQAGQRKLSPAVAARASDDDLNSAPGILLLPNVEQHVIEFITGLTSGVSILGIDSGFESLGELSNLACVFALDFA</sequence>
<dbReference type="AlphaFoldDB" id="A0A5C5XX45"/>
<accession>A0A5C5XX45</accession>
<gene>
    <name evidence="1" type="ORF">CA85_19550</name>
</gene>
<reference evidence="1 2" key="1">
    <citation type="submission" date="2019-02" db="EMBL/GenBank/DDBJ databases">
        <title>Deep-cultivation of Planctomycetes and their phenomic and genomic characterization uncovers novel biology.</title>
        <authorList>
            <person name="Wiegand S."/>
            <person name="Jogler M."/>
            <person name="Boedeker C."/>
            <person name="Pinto D."/>
            <person name="Vollmers J."/>
            <person name="Rivas-Marin E."/>
            <person name="Kohn T."/>
            <person name="Peeters S.H."/>
            <person name="Heuer A."/>
            <person name="Rast P."/>
            <person name="Oberbeckmann S."/>
            <person name="Bunk B."/>
            <person name="Jeske O."/>
            <person name="Meyerdierks A."/>
            <person name="Storesund J.E."/>
            <person name="Kallscheuer N."/>
            <person name="Luecker S."/>
            <person name="Lage O.M."/>
            <person name="Pohl T."/>
            <person name="Merkel B.J."/>
            <person name="Hornburger P."/>
            <person name="Mueller R.-W."/>
            <person name="Bruemmer F."/>
            <person name="Labrenz M."/>
            <person name="Spormann A.M."/>
            <person name="Op Den Camp H."/>
            <person name="Overmann J."/>
            <person name="Amann R."/>
            <person name="Jetten M.S.M."/>
            <person name="Mascher T."/>
            <person name="Medema M.H."/>
            <person name="Devos D.P."/>
            <person name="Kaster A.-K."/>
            <person name="Ovreas L."/>
            <person name="Rohde M."/>
            <person name="Galperin M.Y."/>
            <person name="Jogler C."/>
        </authorList>
    </citation>
    <scope>NUCLEOTIDE SEQUENCE [LARGE SCALE GENOMIC DNA]</scope>
    <source>
        <strain evidence="1 2">CA85</strain>
    </source>
</reference>
<evidence type="ECO:0000313" key="2">
    <source>
        <dbReference type="Proteomes" id="UP000318053"/>
    </source>
</evidence>
<proteinExistence type="predicted"/>
<dbReference type="EMBL" id="SJPK01000004">
    <property type="protein sequence ID" value="TWT67109.1"/>
    <property type="molecule type" value="Genomic_DNA"/>
</dbReference>
<evidence type="ECO:0000313" key="1">
    <source>
        <dbReference type="EMBL" id="TWT67109.1"/>
    </source>
</evidence>
<dbReference type="Proteomes" id="UP000318053">
    <property type="component" value="Unassembled WGS sequence"/>
</dbReference>
<protein>
    <submittedName>
        <fullName evidence="1">Uncharacterized protein</fullName>
    </submittedName>
</protein>
<organism evidence="1 2">
    <name type="scientific">Allorhodopirellula solitaria</name>
    <dbReference type="NCBI Taxonomy" id="2527987"/>
    <lineage>
        <taxon>Bacteria</taxon>
        <taxon>Pseudomonadati</taxon>
        <taxon>Planctomycetota</taxon>
        <taxon>Planctomycetia</taxon>
        <taxon>Pirellulales</taxon>
        <taxon>Pirellulaceae</taxon>
        <taxon>Allorhodopirellula</taxon>
    </lineage>
</organism>